<evidence type="ECO:0000313" key="2">
    <source>
        <dbReference type="Proteomes" id="UP000248544"/>
    </source>
</evidence>
<proteinExistence type="predicted"/>
<reference evidence="1 2" key="1">
    <citation type="submission" date="2018-01" db="EMBL/GenBank/DDBJ databases">
        <title>Draft genome sequence of Sphaerisporangium sp. 7K107.</title>
        <authorList>
            <person name="Sahin N."/>
            <person name="Saygin H."/>
            <person name="Ay H."/>
        </authorList>
    </citation>
    <scope>NUCLEOTIDE SEQUENCE [LARGE SCALE GENOMIC DNA]</scope>
    <source>
        <strain evidence="1 2">7K107</strain>
    </source>
</reference>
<name>A0A2W2HNQ7_9ACTN</name>
<comment type="caution">
    <text evidence="1">The sequence shown here is derived from an EMBL/GenBank/DDBJ whole genome shotgun (WGS) entry which is preliminary data.</text>
</comment>
<accession>A0A2W2HNQ7</accession>
<dbReference type="Proteomes" id="UP000248544">
    <property type="component" value="Unassembled WGS sequence"/>
</dbReference>
<keyword evidence="2" id="KW-1185">Reference proteome</keyword>
<evidence type="ECO:0000313" key="1">
    <source>
        <dbReference type="EMBL" id="PZG47547.1"/>
    </source>
</evidence>
<sequence>MTAGKGARSVTIRLDRPITRVTASAAGFGSAAVPVTGRRTATWPAEIRFRGIPARGARLTVRVAGTGPVRLTAIAETDGLTTVPGFQPRPPGLVTATREDGDLTAVTRTYTF</sequence>
<dbReference type="AlphaFoldDB" id="A0A2W2HNQ7"/>
<gene>
    <name evidence="1" type="ORF">C1I98_13205</name>
</gene>
<dbReference type="EMBL" id="POUA01000085">
    <property type="protein sequence ID" value="PZG47547.1"/>
    <property type="molecule type" value="Genomic_DNA"/>
</dbReference>
<protein>
    <submittedName>
        <fullName evidence="1">Uncharacterized protein</fullName>
    </submittedName>
</protein>
<dbReference type="RefSeq" id="WP_111167463.1">
    <property type="nucleotide sequence ID" value="NZ_POUA01000085.1"/>
</dbReference>
<organism evidence="1 2">
    <name type="scientific">Spongiactinospora gelatinilytica</name>
    <dbReference type="NCBI Taxonomy" id="2666298"/>
    <lineage>
        <taxon>Bacteria</taxon>
        <taxon>Bacillati</taxon>
        <taxon>Actinomycetota</taxon>
        <taxon>Actinomycetes</taxon>
        <taxon>Streptosporangiales</taxon>
        <taxon>Streptosporangiaceae</taxon>
        <taxon>Spongiactinospora</taxon>
    </lineage>
</organism>